<dbReference type="SUPFAM" id="SSF51735">
    <property type="entry name" value="NAD(P)-binding Rossmann-fold domains"/>
    <property type="match status" value="1"/>
</dbReference>
<dbReference type="Gene3D" id="3.40.50.720">
    <property type="entry name" value="NAD(P)-binding Rossmann-like Domain"/>
    <property type="match status" value="1"/>
</dbReference>
<dbReference type="PANTHER" id="PTHR43818">
    <property type="entry name" value="BCDNA.GH03377"/>
    <property type="match status" value="1"/>
</dbReference>
<evidence type="ECO:0000313" key="5">
    <source>
        <dbReference type="Proteomes" id="UP000467428"/>
    </source>
</evidence>
<dbReference type="SUPFAM" id="SSF55347">
    <property type="entry name" value="Glyceraldehyde-3-phosphate dehydrogenase-like, C-terminal domain"/>
    <property type="match status" value="1"/>
</dbReference>
<feature type="domain" description="GFO/IDH/MocA-like oxidoreductase" evidence="3">
    <location>
        <begin position="129"/>
        <end position="276"/>
    </location>
</feature>
<accession>A0A7I7RSW6</accession>
<name>A0A7I7RSW6_9MYCO</name>
<dbReference type="GO" id="GO:0000166">
    <property type="term" value="F:nucleotide binding"/>
    <property type="evidence" value="ECO:0007669"/>
    <property type="project" value="InterPro"/>
</dbReference>
<dbReference type="EMBL" id="AP022593">
    <property type="protein sequence ID" value="BBY47702.1"/>
    <property type="molecule type" value="Genomic_DNA"/>
</dbReference>
<gene>
    <name evidence="4" type="ORF">MARA_11700</name>
</gene>
<dbReference type="InterPro" id="IPR050463">
    <property type="entry name" value="Gfo/Idh/MocA_oxidrdct_glycsds"/>
</dbReference>
<dbReference type="InterPro" id="IPR036291">
    <property type="entry name" value="NAD(P)-bd_dom_sf"/>
</dbReference>
<dbReference type="PANTHER" id="PTHR43818:SF11">
    <property type="entry name" value="BCDNA.GH03377"/>
    <property type="match status" value="1"/>
</dbReference>
<dbReference type="Pfam" id="PF22725">
    <property type="entry name" value="GFO_IDH_MocA_C3"/>
    <property type="match status" value="1"/>
</dbReference>
<proteinExistence type="predicted"/>
<dbReference type="Pfam" id="PF01408">
    <property type="entry name" value="GFO_IDH_MocA"/>
    <property type="match status" value="1"/>
</dbReference>
<organism evidence="4 5">
    <name type="scientific">Mycolicibacterium arabiense</name>
    <dbReference type="NCBI Taxonomy" id="1286181"/>
    <lineage>
        <taxon>Bacteria</taxon>
        <taxon>Bacillati</taxon>
        <taxon>Actinomycetota</taxon>
        <taxon>Actinomycetes</taxon>
        <taxon>Mycobacteriales</taxon>
        <taxon>Mycobacteriaceae</taxon>
        <taxon>Mycolicibacterium</taxon>
    </lineage>
</organism>
<geneLocation type="plasmid" evidence="5">
    <name>pjcm18538 dna</name>
</geneLocation>
<protein>
    <submittedName>
        <fullName evidence="4">Dehydrogenase</fullName>
    </submittedName>
</protein>
<evidence type="ECO:0000313" key="4">
    <source>
        <dbReference type="EMBL" id="BBY47702.1"/>
    </source>
</evidence>
<dbReference type="InterPro" id="IPR000683">
    <property type="entry name" value="Gfo/Idh/MocA-like_OxRdtase_N"/>
</dbReference>
<evidence type="ECO:0000259" key="2">
    <source>
        <dbReference type="Pfam" id="PF01408"/>
    </source>
</evidence>
<keyword evidence="1" id="KW-0560">Oxidoreductase</keyword>
<feature type="domain" description="Gfo/Idh/MocA-like oxidoreductase N-terminal" evidence="2">
    <location>
        <begin position="9"/>
        <end position="116"/>
    </location>
</feature>
<evidence type="ECO:0000256" key="1">
    <source>
        <dbReference type="ARBA" id="ARBA00023002"/>
    </source>
</evidence>
<dbReference type="Proteomes" id="UP000467428">
    <property type="component" value="Chromosome"/>
</dbReference>
<dbReference type="AlphaFoldDB" id="A0A7I7RSW6"/>
<keyword evidence="5" id="KW-1185">Reference proteome</keyword>
<evidence type="ECO:0000259" key="3">
    <source>
        <dbReference type="Pfam" id="PF22725"/>
    </source>
</evidence>
<reference evidence="4 5" key="1">
    <citation type="journal article" date="2019" name="Emerg. Microbes Infect.">
        <title>Comprehensive subspecies identification of 175 nontuberculous mycobacteria species based on 7547 genomic profiles.</title>
        <authorList>
            <person name="Matsumoto Y."/>
            <person name="Kinjo T."/>
            <person name="Motooka D."/>
            <person name="Nabeya D."/>
            <person name="Jung N."/>
            <person name="Uechi K."/>
            <person name="Horii T."/>
            <person name="Iida T."/>
            <person name="Fujita J."/>
            <person name="Nakamura S."/>
        </authorList>
    </citation>
    <scope>NUCLEOTIDE SEQUENCE [LARGE SCALE GENOMIC DNA]</scope>
    <source>
        <strain evidence="4 5">JCM 18538</strain>
    </source>
</reference>
<dbReference type="KEGG" id="marz:MARA_11700"/>
<dbReference type="RefSeq" id="WP_163917597.1">
    <property type="nucleotide sequence ID" value="NZ_AP022593.1"/>
</dbReference>
<dbReference type="GO" id="GO:0016491">
    <property type="term" value="F:oxidoreductase activity"/>
    <property type="evidence" value="ECO:0007669"/>
    <property type="project" value="UniProtKB-KW"/>
</dbReference>
<dbReference type="InterPro" id="IPR055170">
    <property type="entry name" value="GFO_IDH_MocA-like_dom"/>
</dbReference>
<sequence length="369" mass="39908">MADFTAAAAIIGTGFMGRVHAESLARIGVRVLGIVGSTPERAAAAGIAQPYSGMDEMLADDRVNVVHVCSPNHLHYEQALAALRAGKHVVCEKPLAMTPAEARELRDTARELGLVNAVCFINRFYPLCQQAAAQVSSGALGAVRLVTGGYLQDWLSKDTDWNWRLDPRLGGSLRVVGDIGSHWLDLASYVTGQRVESVMADLTTTIPTRHRPLRSVETFTQAVDQETEPTTVTTEDIAGILLRFDGGARGVLSLSQVSPGRKNNLTLDLSGSDGSLNWGLENPERMWIGHRDDPSQILMRTEGDYPPGHAQGYPDTFKALHHAVYTAVASGEAPTEPDFPTFDDGLEQALIGEAIAQSARLEQWATVER</sequence>
<dbReference type="Gene3D" id="3.30.360.10">
    <property type="entry name" value="Dihydrodipicolinate Reductase, domain 2"/>
    <property type="match status" value="1"/>
</dbReference>